<feature type="compositionally biased region" description="Basic and acidic residues" evidence="1">
    <location>
        <begin position="309"/>
        <end position="323"/>
    </location>
</feature>
<feature type="compositionally biased region" description="Basic and acidic residues" evidence="1">
    <location>
        <begin position="859"/>
        <end position="884"/>
    </location>
</feature>
<feature type="compositionally biased region" description="Polar residues" evidence="1">
    <location>
        <begin position="324"/>
        <end position="339"/>
    </location>
</feature>
<feature type="compositionally biased region" description="Polar residues" evidence="1">
    <location>
        <begin position="611"/>
        <end position="633"/>
    </location>
</feature>
<name>A0A9J5Z084_SOLCO</name>
<sequence length="1320" mass="149694">MATTPKSASTAGTAREPPAELPRPPDKVQSERLNATDKTHPATLSNSSHNSMNSQNTDAINTMILVKDDFELIREKVIGYMESPSLALHHSKNSTDFIVPIDKNRKAICAKDANKSPELRLQFRDTSSQIRADSTTGAYSPHDEVHPIEISNKMYGGITDGKESSELRTQVTGVYEKSGKGIVSPPLENQLTDISSNLEGGNTNNNQSIHPDKVAVNLSKGTRTPTVHEEAVNIQQANVKSKRNQLTESSAAKAHSSNFSFGIRGNSISVTPIANPSVMQDTNQGMTMEIVELEQQRKNIHTSQSRQSKGKEAQTGHKGKEGQKNQNEVANQLGGTSRTQQDRTKATMEYQNNFPRISNNFARYDPNLQRSKHVDNQGDIPEPAPFTIVQSFVARLRYNQSKNETPIVLNSPVHTTRQGLPAVLLDEDDYNIKLAESCKHTLVGKFTNTMPKMEVIRKSLTLQTQLTGGVKITHFNSRHVYIDLDNEFDYVTVWTKQRMNIEGQLMRIQTWTPDFTPEEETPIVPIWVALLELPWHCYNKVVLTTILSSIGKTSPCLVGIQYEGIPDYCHYCKHQGHVDNVCTIKRRDEEFQKKKEMEAEKKSKTKGEQENGGNKNQVQDNGKSAAQAPQQSEQRGDCRPRENIRHPQGKTHPKVQQHIHTSQVQTHQEQEVGDQEEHWQIQRKKQNRNQDQSYPKTAWRPDNKQQETQPSGILPTILTHNNYINLEIQELQATDNEKEGNSNRTAGQGSYPRQGSDKDPSIINLHNNTTRKQVVTTEIQNTPGIDSLIPTPNPHHTIDINVVDEAAGGMEGRVKETHTNLQEGVSKGGRELTHVLHEVETLDHRIDSRAPATPISTQRKADQQATQERKEMTTETEQQRDRTNNKAGGRLSKKKRDAMKRRQEKSGELTQVLTEKGQQLEKQIETKVKKGRPIQDDYGALNSEDELDPDNQSIDKYDEDEEETSNLLIQAFGSTFNTEWSEEVQELTEQQGLSPRGRKQNRNTKQPATTNISATASRPITRSINTQGSLERLQTLKKMHQLGMIVVLEPFADNSQLNTVRVHLQMEHAVSNSNGKNWLFWSNAITVKIHENSEQHITGDFKHSDLTEGFMVSFIYAKCKEHMQRPLWDSLLQYASLDIPWCTIGDFNVITNIEEKLGGMPYNMNKSFEFIGVIEACGLTGLGFTGIPFTWCNQRTAQARVWKRLDRSMVNDKWLETMPQTTIEHLSSVGSDHNPLLMEMVRNNENYIKYFKFLHCWVDNANFMETVRKCWEREVIGNPMWQLHQKMKRLTHTLSSWSKNEYGDIYAKVKEFEEAIKKAE</sequence>
<dbReference type="InterPro" id="IPR025558">
    <property type="entry name" value="DUF4283"/>
</dbReference>
<feature type="compositionally biased region" description="Polar residues" evidence="1">
    <location>
        <begin position="658"/>
        <end position="667"/>
    </location>
</feature>
<dbReference type="OrthoDB" id="424974at2759"/>
<dbReference type="InterPro" id="IPR036691">
    <property type="entry name" value="Endo/exonu/phosph_ase_sf"/>
</dbReference>
<feature type="region of interest" description="Disordered" evidence="1">
    <location>
        <begin position="1"/>
        <end position="55"/>
    </location>
</feature>
<organism evidence="3 4">
    <name type="scientific">Solanum commersonii</name>
    <name type="common">Commerson's wild potato</name>
    <name type="synonym">Commerson's nightshade</name>
    <dbReference type="NCBI Taxonomy" id="4109"/>
    <lineage>
        <taxon>Eukaryota</taxon>
        <taxon>Viridiplantae</taxon>
        <taxon>Streptophyta</taxon>
        <taxon>Embryophyta</taxon>
        <taxon>Tracheophyta</taxon>
        <taxon>Spermatophyta</taxon>
        <taxon>Magnoliopsida</taxon>
        <taxon>eudicotyledons</taxon>
        <taxon>Gunneridae</taxon>
        <taxon>Pentapetalae</taxon>
        <taxon>asterids</taxon>
        <taxon>lamiids</taxon>
        <taxon>Solanales</taxon>
        <taxon>Solanaceae</taxon>
        <taxon>Solanoideae</taxon>
        <taxon>Solaneae</taxon>
        <taxon>Solanum</taxon>
    </lineage>
</organism>
<dbReference type="PANTHER" id="PTHR33710">
    <property type="entry name" value="BNAC02G09200D PROTEIN"/>
    <property type="match status" value="1"/>
</dbReference>
<feature type="region of interest" description="Disordered" evidence="1">
    <location>
        <begin position="124"/>
        <end position="143"/>
    </location>
</feature>
<proteinExistence type="predicted"/>
<evidence type="ECO:0000259" key="2">
    <source>
        <dbReference type="Pfam" id="PF14111"/>
    </source>
</evidence>
<dbReference type="SUPFAM" id="SSF56219">
    <property type="entry name" value="DNase I-like"/>
    <property type="match status" value="1"/>
</dbReference>
<evidence type="ECO:0000313" key="4">
    <source>
        <dbReference type="Proteomes" id="UP000824120"/>
    </source>
</evidence>
<gene>
    <name evidence="3" type="ORF">H5410_027574</name>
</gene>
<feature type="compositionally biased region" description="Low complexity" evidence="1">
    <location>
        <begin position="45"/>
        <end position="55"/>
    </location>
</feature>
<protein>
    <recommendedName>
        <fullName evidence="2">DUF4283 domain-containing protein</fullName>
    </recommendedName>
</protein>
<keyword evidence="4" id="KW-1185">Reference proteome</keyword>
<comment type="caution">
    <text evidence="3">The sequence shown here is derived from an EMBL/GenBank/DDBJ whole genome shotgun (WGS) entry which is preliminary data.</text>
</comment>
<feature type="compositionally biased region" description="Basic and acidic residues" evidence="1">
    <location>
        <begin position="918"/>
        <end position="928"/>
    </location>
</feature>
<feature type="compositionally biased region" description="Basic and acidic residues" evidence="1">
    <location>
        <begin position="23"/>
        <end position="40"/>
    </location>
</feature>
<feature type="region of interest" description="Disordered" evidence="1">
    <location>
        <begin position="734"/>
        <end position="764"/>
    </location>
</feature>
<feature type="compositionally biased region" description="Polar residues" evidence="1">
    <location>
        <begin position="1003"/>
        <end position="1018"/>
    </location>
</feature>
<feature type="region of interest" description="Disordered" evidence="1">
    <location>
        <begin position="843"/>
        <end position="962"/>
    </location>
</feature>
<accession>A0A9J5Z084</accession>
<reference evidence="3 4" key="1">
    <citation type="submission" date="2020-09" db="EMBL/GenBank/DDBJ databases">
        <title>De no assembly of potato wild relative species, Solanum commersonii.</title>
        <authorList>
            <person name="Cho K."/>
        </authorList>
    </citation>
    <scope>NUCLEOTIDE SEQUENCE [LARGE SCALE GENOMIC DNA]</scope>
    <source>
        <strain evidence="3">LZ3.2</strain>
        <tissue evidence="3">Leaf</tissue>
    </source>
</reference>
<feature type="compositionally biased region" description="Polar residues" evidence="1">
    <location>
        <begin position="124"/>
        <end position="138"/>
    </location>
</feature>
<feature type="compositionally biased region" description="Basic residues" evidence="1">
    <location>
        <begin position="647"/>
        <end position="657"/>
    </location>
</feature>
<feature type="compositionally biased region" description="Polar residues" evidence="1">
    <location>
        <begin position="742"/>
        <end position="753"/>
    </location>
</feature>
<feature type="region of interest" description="Disordered" evidence="1">
    <location>
        <begin position="981"/>
        <end position="1018"/>
    </location>
</feature>
<dbReference type="PANTHER" id="PTHR33710:SF54">
    <property type="entry name" value="NON-LTR RETROELEMENT REVERSE TRANSCRIPTASE"/>
    <property type="match status" value="1"/>
</dbReference>
<evidence type="ECO:0000313" key="3">
    <source>
        <dbReference type="EMBL" id="KAG5606082.1"/>
    </source>
</evidence>
<evidence type="ECO:0000256" key="1">
    <source>
        <dbReference type="SAM" id="MobiDB-lite"/>
    </source>
</evidence>
<dbReference type="Pfam" id="PF14111">
    <property type="entry name" value="DUF4283"/>
    <property type="match status" value="1"/>
</dbReference>
<feature type="domain" description="DUF4283" evidence="2">
    <location>
        <begin position="435"/>
        <end position="519"/>
    </location>
</feature>
<feature type="compositionally biased region" description="Basic and acidic residues" evidence="1">
    <location>
        <begin position="634"/>
        <end position="645"/>
    </location>
</feature>
<dbReference type="Proteomes" id="UP000824120">
    <property type="component" value="Chromosome 5"/>
</dbReference>
<feature type="region of interest" description="Disordered" evidence="1">
    <location>
        <begin position="298"/>
        <end position="344"/>
    </location>
</feature>
<feature type="compositionally biased region" description="Basic and acidic residues" evidence="1">
    <location>
        <begin position="592"/>
        <end position="609"/>
    </location>
</feature>
<feature type="compositionally biased region" description="Polar residues" evidence="1">
    <location>
        <begin position="1"/>
        <end position="12"/>
    </location>
</feature>
<feature type="region of interest" description="Disordered" evidence="1">
    <location>
        <begin position="592"/>
        <end position="716"/>
    </location>
</feature>
<dbReference type="EMBL" id="JACXVP010000005">
    <property type="protein sequence ID" value="KAG5606082.1"/>
    <property type="molecule type" value="Genomic_DNA"/>
</dbReference>
<feature type="compositionally biased region" description="Polar residues" evidence="1">
    <location>
        <begin position="908"/>
        <end position="917"/>
    </location>
</feature>